<gene>
    <name evidence="1" type="ORF">AP3564_01740</name>
</gene>
<dbReference type="KEGG" id="apak:AP3564_01740"/>
<dbReference type="RefSeq" id="WP_094244489.1">
    <property type="nucleotide sequence ID" value="NZ_CP017703.1"/>
</dbReference>
<protein>
    <submittedName>
        <fullName evidence="1">Uncharacterized protein</fullName>
    </submittedName>
</protein>
<evidence type="ECO:0000313" key="1">
    <source>
        <dbReference type="EMBL" id="ASS89158.1"/>
    </source>
</evidence>
<reference evidence="1 2" key="1">
    <citation type="submission" date="2016-10" db="EMBL/GenBank/DDBJ databases">
        <title>The whole genome sequencing and assembly of Aeribacillus pallidus KCTC3564 strain.</title>
        <authorList>
            <person name="Lee Y.-J."/>
            <person name="Park M.-K."/>
            <person name="Yi H."/>
            <person name="Bahn Y.-S."/>
            <person name="Kim J.F."/>
            <person name="Lee D.-W."/>
        </authorList>
    </citation>
    <scope>NUCLEOTIDE SEQUENCE [LARGE SCALE GENOMIC DNA]</scope>
    <source>
        <strain evidence="1 2">KCTC3564</strain>
    </source>
</reference>
<organism evidence="1 2">
    <name type="scientific">Aeribacillus pallidus</name>
    <dbReference type="NCBI Taxonomy" id="33936"/>
    <lineage>
        <taxon>Bacteria</taxon>
        <taxon>Bacillati</taxon>
        <taxon>Bacillota</taxon>
        <taxon>Bacilli</taxon>
        <taxon>Bacillales</taxon>
        <taxon>Bacillaceae</taxon>
        <taxon>Aeribacillus</taxon>
    </lineage>
</organism>
<proteinExistence type="predicted"/>
<name>A0A223E1M3_9BACI</name>
<dbReference type="Proteomes" id="UP000214606">
    <property type="component" value="Chromosome"/>
</dbReference>
<sequence>MIENDVMIKTFVYNYSHELEEYYTVKKTKFLSIDDPLAGIAVKKILEENNLDYLAGYIFLSYDGKPVFTEERTETECLLTTWLDLARILREEEDKEFEICFLDNADGNAIIKKESGNYVITLQKRKQGPADTFTKPAEKLKEAVRKNFVKFIGFCRQPNLVFSKESLYSNALEEYEKIKG</sequence>
<evidence type="ECO:0000313" key="2">
    <source>
        <dbReference type="Proteomes" id="UP000214606"/>
    </source>
</evidence>
<accession>A0A223E1M3</accession>
<dbReference type="AlphaFoldDB" id="A0A223E1M3"/>
<dbReference type="EMBL" id="CP017703">
    <property type="protein sequence ID" value="ASS89158.1"/>
    <property type="molecule type" value="Genomic_DNA"/>
</dbReference>